<keyword evidence="2" id="KW-0547">Nucleotide-binding</keyword>
<dbReference type="NCBIfam" id="TIGR00231">
    <property type="entry name" value="small_GTP"/>
    <property type="match status" value="1"/>
</dbReference>
<evidence type="ECO:0000256" key="2">
    <source>
        <dbReference type="ARBA" id="ARBA00022741"/>
    </source>
</evidence>
<dbReference type="EMBL" id="JAGYWB010000018">
    <property type="protein sequence ID" value="KAI0491918.1"/>
    <property type="molecule type" value="Genomic_DNA"/>
</dbReference>
<dbReference type="FunFam" id="3.40.50.300:FF:001447">
    <property type="entry name" value="Ras-related protein Rab-1B"/>
    <property type="match status" value="1"/>
</dbReference>
<dbReference type="GO" id="GO:0015031">
    <property type="term" value="P:protein transport"/>
    <property type="evidence" value="ECO:0007669"/>
    <property type="project" value="UniProtKB-KW"/>
</dbReference>
<dbReference type="SMART" id="SM00175">
    <property type="entry name" value="RAB"/>
    <property type="match status" value="1"/>
</dbReference>
<keyword evidence="8" id="KW-0472">Membrane</keyword>
<evidence type="ECO:0000256" key="1">
    <source>
        <dbReference type="ARBA" id="ARBA00006270"/>
    </source>
</evidence>
<dbReference type="Gene3D" id="3.40.50.300">
    <property type="entry name" value="P-loop containing nucleotide triphosphate hydrolases"/>
    <property type="match status" value="1"/>
</dbReference>
<keyword evidence="5" id="KW-0449">Lipoprotein</keyword>
<protein>
    <submittedName>
        <fullName evidence="9">Uncharacterized protein</fullName>
    </submittedName>
</protein>
<comment type="caution">
    <text evidence="9">The sequence shown here is derived from an EMBL/GenBank/DDBJ whole genome shotgun (WGS) entry which is preliminary data.</text>
</comment>
<dbReference type="GO" id="GO:0005525">
    <property type="term" value="F:GTP binding"/>
    <property type="evidence" value="ECO:0007669"/>
    <property type="project" value="UniProtKB-KW"/>
</dbReference>
<proteinExistence type="inferred from homology"/>
<evidence type="ECO:0000256" key="8">
    <source>
        <dbReference type="SAM" id="Phobius"/>
    </source>
</evidence>
<dbReference type="PANTHER" id="PTHR47981">
    <property type="entry name" value="RAB FAMILY"/>
    <property type="match status" value="1"/>
</dbReference>
<dbReference type="OrthoDB" id="5976022at2759"/>
<keyword evidence="4" id="KW-0342">GTP-binding</keyword>
<dbReference type="GO" id="GO:0012505">
    <property type="term" value="C:endomembrane system"/>
    <property type="evidence" value="ECO:0007669"/>
    <property type="project" value="UniProtKB-SubCell"/>
</dbReference>
<dbReference type="Pfam" id="PF00071">
    <property type="entry name" value="Ras"/>
    <property type="match status" value="1"/>
</dbReference>
<dbReference type="SMART" id="SM00173">
    <property type="entry name" value="RAS"/>
    <property type="match status" value="1"/>
</dbReference>
<dbReference type="InterPro" id="IPR005225">
    <property type="entry name" value="Small_GTP-bd"/>
</dbReference>
<keyword evidence="3" id="KW-0813">Transport</keyword>
<organism evidence="9 10">
    <name type="scientific">Dendrobium nobile</name>
    <name type="common">Orchid</name>
    <dbReference type="NCBI Taxonomy" id="94219"/>
    <lineage>
        <taxon>Eukaryota</taxon>
        <taxon>Viridiplantae</taxon>
        <taxon>Streptophyta</taxon>
        <taxon>Embryophyta</taxon>
        <taxon>Tracheophyta</taxon>
        <taxon>Spermatophyta</taxon>
        <taxon>Magnoliopsida</taxon>
        <taxon>Liliopsida</taxon>
        <taxon>Asparagales</taxon>
        <taxon>Orchidaceae</taxon>
        <taxon>Epidendroideae</taxon>
        <taxon>Malaxideae</taxon>
        <taxon>Dendrobiinae</taxon>
        <taxon>Dendrobium</taxon>
    </lineage>
</organism>
<dbReference type="InterPro" id="IPR001806">
    <property type="entry name" value="Small_GTPase"/>
</dbReference>
<evidence type="ECO:0000313" key="10">
    <source>
        <dbReference type="Proteomes" id="UP000829196"/>
    </source>
</evidence>
<sequence length="407" mass="46090">MEKKFNFERKLSSLIDKYPTVKTPIQRSKKVSFSQLLLYLNSLLGGINGNAIAYFSAILCSSSSLNFPRQSFSPATMFRPVTTSRTAAPRIGSRKDVAGEAVSSVPPMPRSFPSISIFIVLSKLYSSLTYLSTASDLVLRSVLGCCITLSEYKDERSLLCSSDKSFLIIFFQLHPNSCSPDLERLLYSSNAEIFDLLVFTEIRNQDLHQFLTFVLRYVDKSFNNQFKPTINADFLTKELQIEGKLVALQIWDTPGREKFHNLAVPYYRGADGCILVYDINSKKSFEALDKWYSLFMEQANPSYVSDLDHNKFPFLLLGNKIDADHGVLRQVSDKAAIDWCVAKGDIPYYETSAKEGCNIEAAFLSIAQTALASQHEKHTIYFTASSSEAAYEQEQRSFRGRWFCCYY</sequence>
<accession>A0A8T3A709</accession>
<comment type="subcellular location">
    <subcellularLocation>
        <location evidence="7">Endomembrane system</location>
        <topology evidence="7">Lipid-anchor</topology>
        <orientation evidence="7">Cytoplasmic side</orientation>
    </subcellularLocation>
</comment>
<dbReference type="Proteomes" id="UP000829196">
    <property type="component" value="Unassembled WGS sequence"/>
</dbReference>
<dbReference type="InterPro" id="IPR027417">
    <property type="entry name" value="P-loop_NTPase"/>
</dbReference>
<dbReference type="SMART" id="SM00174">
    <property type="entry name" value="RHO"/>
    <property type="match status" value="1"/>
</dbReference>
<evidence type="ECO:0000256" key="4">
    <source>
        <dbReference type="ARBA" id="ARBA00023134"/>
    </source>
</evidence>
<evidence type="ECO:0000256" key="7">
    <source>
        <dbReference type="ARBA" id="ARBA00046278"/>
    </source>
</evidence>
<feature type="transmembrane region" description="Helical" evidence="8">
    <location>
        <begin position="36"/>
        <end position="59"/>
    </location>
</feature>
<dbReference type="GO" id="GO:0003924">
    <property type="term" value="F:GTPase activity"/>
    <property type="evidence" value="ECO:0007669"/>
    <property type="project" value="InterPro"/>
</dbReference>
<evidence type="ECO:0000256" key="5">
    <source>
        <dbReference type="ARBA" id="ARBA00023288"/>
    </source>
</evidence>
<keyword evidence="10" id="KW-1185">Reference proteome</keyword>
<dbReference type="PRINTS" id="PR00449">
    <property type="entry name" value="RASTRNSFRMNG"/>
</dbReference>
<keyword evidence="3" id="KW-0653">Protein transport</keyword>
<evidence type="ECO:0000256" key="3">
    <source>
        <dbReference type="ARBA" id="ARBA00022927"/>
    </source>
</evidence>
<evidence type="ECO:0000256" key="6">
    <source>
        <dbReference type="ARBA" id="ARBA00023289"/>
    </source>
</evidence>
<dbReference type="SMR" id="A0A8T3A709"/>
<comment type="similarity">
    <text evidence="1">Belongs to the small GTPase superfamily. Rab family.</text>
</comment>
<dbReference type="PANTHER" id="PTHR47981:SF2">
    <property type="entry name" value="RAS-RELATED PROTEIN RABG3B"/>
    <property type="match status" value="1"/>
</dbReference>
<evidence type="ECO:0000313" key="9">
    <source>
        <dbReference type="EMBL" id="KAI0491918.1"/>
    </source>
</evidence>
<keyword evidence="8" id="KW-1133">Transmembrane helix</keyword>
<dbReference type="PROSITE" id="PS51421">
    <property type="entry name" value="RAS"/>
    <property type="match status" value="1"/>
</dbReference>
<name>A0A8T3A709_DENNO</name>
<dbReference type="GO" id="GO:0005774">
    <property type="term" value="C:vacuolar membrane"/>
    <property type="evidence" value="ECO:0007669"/>
    <property type="project" value="TreeGrafter"/>
</dbReference>
<reference evidence="9" key="1">
    <citation type="journal article" date="2022" name="Front. Genet.">
        <title>Chromosome-Scale Assembly of the Dendrobium nobile Genome Provides Insights Into the Molecular Mechanism of the Biosynthesis of the Medicinal Active Ingredient of Dendrobium.</title>
        <authorList>
            <person name="Xu Q."/>
            <person name="Niu S.-C."/>
            <person name="Li K.-L."/>
            <person name="Zheng P.-J."/>
            <person name="Zhang X.-J."/>
            <person name="Jia Y."/>
            <person name="Liu Y."/>
            <person name="Niu Y.-X."/>
            <person name="Yu L.-H."/>
            <person name="Chen D.-F."/>
            <person name="Zhang G.-Q."/>
        </authorList>
    </citation>
    <scope>NUCLEOTIDE SEQUENCE</scope>
    <source>
        <tissue evidence="9">Leaf</tissue>
    </source>
</reference>
<keyword evidence="6" id="KW-0636">Prenylation</keyword>
<dbReference type="AlphaFoldDB" id="A0A8T3A709"/>
<dbReference type="SUPFAM" id="SSF52540">
    <property type="entry name" value="P-loop containing nucleoside triphosphate hydrolases"/>
    <property type="match status" value="1"/>
</dbReference>
<keyword evidence="8" id="KW-0812">Transmembrane</keyword>
<dbReference type="PROSITE" id="PS51419">
    <property type="entry name" value="RAB"/>
    <property type="match status" value="1"/>
</dbReference>
<gene>
    <name evidence="9" type="ORF">KFK09_026180</name>
</gene>